<proteinExistence type="predicted"/>
<keyword evidence="1" id="KW-0472">Membrane</keyword>
<organism evidence="2 3">
    <name type="scientific">Aeromonas salmonicida</name>
    <dbReference type="NCBI Taxonomy" id="645"/>
    <lineage>
        <taxon>Bacteria</taxon>
        <taxon>Pseudomonadati</taxon>
        <taxon>Pseudomonadota</taxon>
        <taxon>Gammaproteobacteria</taxon>
        <taxon>Aeromonadales</taxon>
        <taxon>Aeromonadaceae</taxon>
        <taxon>Aeromonas</taxon>
    </lineage>
</organism>
<dbReference type="EMBL" id="CP124841">
    <property type="protein sequence ID" value="WHF38337.1"/>
    <property type="molecule type" value="Genomic_DNA"/>
</dbReference>
<accession>A0AAX3VXK3</accession>
<reference evidence="2" key="1">
    <citation type="submission" date="2023-05" db="EMBL/GenBank/DDBJ databases">
        <title>Aeromonas salmonicida 57, complete genome.</title>
        <authorList>
            <person name="Shao L."/>
        </authorList>
    </citation>
    <scope>NUCLEOTIDE SEQUENCE</scope>
    <source>
        <strain evidence="2">57</strain>
    </source>
</reference>
<gene>
    <name evidence="2" type="ORF">QLQ87_08365</name>
</gene>
<dbReference type="Proteomes" id="UP001239426">
    <property type="component" value="Chromosome"/>
</dbReference>
<evidence type="ECO:0000313" key="3">
    <source>
        <dbReference type="Proteomes" id="UP001239426"/>
    </source>
</evidence>
<sequence>MAVKAKSRREKMGSGLGLVLGILIFNLIAYQFVETKALSEANRMIGAIVSALLCSELGARVGKWLDRREQS</sequence>
<protein>
    <submittedName>
        <fullName evidence="2">Uncharacterized protein</fullName>
    </submittedName>
</protein>
<feature type="transmembrane region" description="Helical" evidence="1">
    <location>
        <begin position="12"/>
        <end position="32"/>
    </location>
</feature>
<dbReference type="RefSeq" id="WP_265434628.1">
    <property type="nucleotide sequence ID" value="NZ_CP124841.1"/>
</dbReference>
<keyword evidence="1" id="KW-0812">Transmembrane</keyword>
<evidence type="ECO:0000256" key="1">
    <source>
        <dbReference type="SAM" id="Phobius"/>
    </source>
</evidence>
<dbReference type="AlphaFoldDB" id="A0AAX3VXK3"/>
<name>A0AAX3VXK3_AERSA</name>
<keyword evidence="1" id="KW-1133">Transmembrane helix</keyword>
<evidence type="ECO:0000313" key="2">
    <source>
        <dbReference type="EMBL" id="WHF38337.1"/>
    </source>
</evidence>